<accession>A0ABZ3DWC6</accession>
<sequence>MPESTDDRPDPSSNEPDGQLSLDYWRRRVEESKALTTRLTDRLRKRDRRIELLELAIARTVFMHHVWATHLERRLERSSASGVERRLSAEGQASNSPAPNFEDDSDGGVIVHLPHLTRTLQALFDVMREYWSEWDPDRPPKSSTVARAIDEKLSLKAQANGEASRSAQTFAAALRPDSVTESDGRHR</sequence>
<evidence type="ECO:0000313" key="3">
    <source>
        <dbReference type="Proteomes" id="UP001448498"/>
    </source>
</evidence>
<organism evidence="2 3">
    <name type="scientific">Burkholderia arboris</name>
    <dbReference type="NCBI Taxonomy" id="488730"/>
    <lineage>
        <taxon>Bacteria</taxon>
        <taxon>Pseudomonadati</taxon>
        <taxon>Pseudomonadota</taxon>
        <taxon>Betaproteobacteria</taxon>
        <taxon>Burkholderiales</taxon>
        <taxon>Burkholderiaceae</taxon>
        <taxon>Burkholderia</taxon>
        <taxon>Burkholderia cepacia complex</taxon>
    </lineage>
</organism>
<feature type="compositionally biased region" description="Basic and acidic residues" evidence="1">
    <location>
        <begin position="1"/>
        <end position="10"/>
    </location>
</feature>
<proteinExistence type="predicted"/>
<feature type="region of interest" description="Disordered" evidence="1">
    <location>
        <begin position="78"/>
        <end position="106"/>
    </location>
</feature>
<evidence type="ECO:0000313" key="2">
    <source>
        <dbReference type="EMBL" id="XAE52981.1"/>
    </source>
</evidence>
<feature type="region of interest" description="Disordered" evidence="1">
    <location>
        <begin position="158"/>
        <end position="187"/>
    </location>
</feature>
<feature type="compositionally biased region" description="Basic and acidic residues" evidence="1">
    <location>
        <begin position="78"/>
        <end position="88"/>
    </location>
</feature>
<evidence type="ECO:0000256" key="1">
    <source>
        <dbReference type="SAM" id="MobiDB-lite"/>
    </source>
</evidence>
<protein>
    <submittedName>
        <fullName evidence="2">Uncharacterized protein</fullName>
    </submittedName>
</protein>
<dbReference type="RefSeq" id="WP_342706077.1">
    <property type="nucleotide sequence ID" value="NZ_CP109823.1"/>
</dbReference>
<name>A0ABZ3DWC6_9BURK</name>
<reference evidence="2 3" key="1">
    <citation type="submission" date="2022-10" db="EMBL/GenBank/DDBJ databases">
        <title>Genomic of Burkholderia cepacia PN-1.</title>
        <authorList>
            <person name="Yang Y."/>
            <person name="Guan H."/>
            <person name="Huang J."/>
        </authorList>
    </citation>
    <scope>NUCLEOTIDE SEQUENCE [LARGE SCALE GENOMIC DNA]</scope>
    <source>
        <strain evidence="2 3">PN-1</strain>
    </source>
</reference>
<dbReference type="EMBL" id="CP109823">
    <property type="protein sequence ID" value="XAE52981.1"/>
    <property type="molecule type" value="Genomic_DNA"/>
</dbReference>
<feature type="region of interest" description="Disordered" evidence="1">
    <location>
        <begin position="1"/>
        <end position="23"/>
    </location>
</feature>
<keyword evidence="3" id="KW-1185">Reference proteome</keyword>
<dbReference type="Proteomes" id="UP001448498">
    <property type="component" value="Chromosome 2"/>
</dbReference>
<gene>
    <name evidence="2" type="ORF">OHZ10_36145</name>
</gene>